<dbReference type="InterPro" id="IPR029044">
    <property type="entry name" value="Nucleotide-diphossugar_trans"/>
</dbReference>
<dbReference type="Gene3D" id="3.90.550.10">
    <property type="entry name" value="Spore Coat Polysaccharide Biosynthesis Protein SpsA, Chain A"/>
    <property type="match status" value="1"/>
</dbReference>
<dbReference type="Pfam" id="PF00535">
    <property type="entry name" value="Glycos_transf_2"/>
    <property type="match status" value="1"/>
</dbReference>
<dbReference type="Pfam" id="PF13692">
    <property type="entry name" value="Glyco_trans_1_4"/>
    <property type="match status" value="1"/>
</dbReference>
<dbReference type="Proteomes" id="UP000540490">
    <property type="component" value="Unassembled WGS sequence"/>
</dbReference>
<reference evidence="2 3" key="1">
    <citation type="submission" date="2020-04" db="EMBL/GenBank/DDBJ databases">
        <title>Description of novel Gluconacetobacter.</title>
        <authorList>
            <person name="Sombolestani A."/>
        </authorList>
    </citation>
    <scope>NUCLEOTIDE SEQUENCE [LARGE SCALE GENOMIC DNA]</scope>
    <source>
        <strain evidence="2 3">LMG 1728</strain>
    </source>
</reference>
<protein>
    <submittedName>
        <fullName evidence="2">Glycosyltransferase</fullName>
    </submittedName>
</protein>
<name>A0ABR6FD96_9PROT</name>
<evidence type="ECO:0000259" key="1">
    <source>
        <dbReference type="Pfam" id="PF00535"/>
    </source>
</evidence>
<accession>A0ABR6FD96</accession>
<evidence type="ECO:0000313" key="3">
    <source>
        <dbReference type="Proteomes" id="UP000540490"/>
    </source>
</evidence>
<organism evidence="2 3">
    <name type="scientific">Gluconacetobacter dulcium</name>
    <dbReference type="NCBI Taxonomy" id="2729096"/>
    <lineage>
        <taxon>Bacteria</taxon>
        <taxon>Pseudomonadati</taxon>
        <taxon>Pseudomonadota</taxon>
        <taxon>Alphaproteobacteria</taxon>
        <taxon>Acetobacterales</taxon>
        <taxon>Acetobacteraceae</taxon>
        <taxon>Gluconacetobacter</taxon>
    </lineage>
</organism>
<sequence>MTQADDKDAIMTPMDQPAEQPAAKPAWWRFDAAWYRRRYAFIPAVADLRDEADILAFYKECGEPLGHSPNPFFDEEWYRQAYADIDEAIRAHEVPSGFAHYCAEGFSDRNPNGFFDELFYRETQLGLSLEEVEHHGLRNGYDHFLSYGAREGRDASLFFSTSLFLKENPDFLHDTRLGPFVAFMENLHAPENASRRTSWFFDPAWYLRAYPTVSDRMPEWGHPLRHYLITTTPAAFDPLPFFSERFYATSHPDVAHAVATGAFRNGYAHFLRYGQQEARRPHPQVDLAAYAKDPGVIEAIGRGCYPTPFAAYAALSGALPDGEKPAESAELHCRRAFRLLADARTSTLMARPLDFSCDLPDFSVVMVVHDQFAFTMTALSSLRATCPGPVQVILVDGASRDETRRIERYVHGLDIVRLAENIGFLAGSNAGLARVAAPYVLFLNNDVEIFPGAIAAALHRLRREARTGAVGAKLIRTTGRLQEAGSIIWNDGTTSGYLRDASPLCPEANYARAVDFCSGAFLMVRTELAKALHGFDPHFSPAYYEDTDLCVRIRQQGFDVLYDPDVAVLHYESGSGNPADIDTILGRNIGRFFHRHRDEIEGYYTRDSANLLRARTSARTQKHVLFIEDYLPQPAIGAGFPRSNDIVRLMVEDLGLHVTVYPVFPPREAPAGRYRDLPDRAEIIWDRGIADLDAFLHARSGYYDVLWIGRTHNAARLRPIIAACRAALTDCRIILDTEAIASLRERGRMQLENRPDLPTLAAMLRHEFRATDFVDRFVAVSQAEADLLAPEVHRAVAVLGHVKTPAPQPRPFAARAHVLFVGAIQNPQSPNLDALTWLNDQVLPEYGHLLPPEARIRVAGHLAEGIDLASILTHPRFDLLGFVEDLGPLYESHRVFIAPTRFAAGIPYKIHEAAAHGLPIVATDLLCQQIGWTAGSDLACAPVNAPEAFADVLSLAYTDETLWHMLRRNTIHRIFMENSKITYLRILESLLE</sequence>
<dbReference type="InterPro" id="IPR001173">
    <property type="entry name" value="Glyco_trans_2-like"/>
</dbReference>
<dbReference type="PANTHER" id="PTHR43179:SF7">
    <property type="entry name" value="RHAMNOSYLTRANSFERASE WBBL"/>
    <property type="match status" value="1"/>
</dbReference>
<evidence type="ECO:0000313" key="2">
    <source>
        <dbReference type="EMBL" id="MBB2195653.1"/>
    </source>
</evidence>
<dbReference type="CDD" id="cd04186">
    <property type="entry name" value="GT_2_like_c"/>
    <property type="match status" value="1"/>
</dbReference>
<comment type="caution">
    <text evidence="2">The sequence shown here is derived from an EMBL/GenBank/DDBJ whole genome shotgun (WGS) entry which is preliminary data.</text>
</comment>
<keyword evidence="3" id="KW-1185">Reference proteome</keyword>
<dbReference type="Gene3D" id="3.40.50.2000">
    <property type="entry name" value="Glycogen Phosphorylase B"/>
    <property type="match status" value="1"/>
</dbReference>
<dbReference type="SUPFAM" id="SSF53448">
    <property type="entry name" value="Nucleotide-diphospho-sugar transferases"/>
    <property type="match status" value="1"/>
</dbReference>
<dbReference type="EMBL" id="JABEQN010000034">
    <property type="protein sequence ID" value="MBB2195653.1"/>
    <property type="molecule type" value="Genomic_DNA"/>
</dbReference>
<gene>
    <name evidence="2" type="ORF">HLH25_18875</name>
</gene>
<dbReference type="PANTHER" id="PTHR43179">
    <property type="entry name" value="RHAMNOSYLTRANSFERASE WBBL"/>
    <property type="match status" value="1"/>
</dbReference>
<dbReference type="SUPFAM" id="SSF53756">
    <property type="entry name" value="UDP-Glycosyltransferase/glycogen phosphorylase"/>
    <property type="match status" value="1"/>
</dbReference>
<feature type="domain" description="Glycosyltransferase 2-like" evidence="1">
    <location>
        <begin position="363"/>
        <end position="482"/>
    </location>
</feature>
<proteinExistence type="predicted"/>
<dbReference type="RefSeq" id="WP_182975538.1">
    <property type="nucleotide sequence ID" value="NZ_JABEQN010000034.1"/>
</dbReference>